<proteinExistence type="predicted"/>
<accession>A0A6C0EE38</accession>
<sequence length="478" mass="57276">MSSEYSSFWDLFDINWRPGGDYTIIDIPNIQDIQDILKKNKDAILKNVRKINNLSYKNYDENSYCSDLFFKLPIIDDLLVLLKESSNSIETQKKILLNYINLACLKLIFYPIVTKRNNKITENSEALKLLKSLNKNDNYYLHIFKMDNKKILKEYLNNITKAYIKNIKENLTIENLVGDVKYVVDKNNDKYMFEYDFIKLGGLKKDFSEIDDNTEIIDIREYFYFCINNNTDENDDLFKIDIKFLVNYLYKVKDGSYDNYPKQNKQILKPYYKIKNWVNSYSGIKDYNYMNDTKIASIVSKISLINKKFSINEKEYTFVEIQDDNDTNNENFDIDKYDTNIKNEILDFFYINNPLSETNDYDYYLFLDSISERQLNISPEVLPIGCLPLLYLGKATYHDEKYYFEKLSDEDSLKINHAFITPNYFYIKNPDISGGKRKRKTMRNKKIQRKRRTVKRAKMRRTRHRIRVNRRHSKKYKQ</sequence>
<evidence type="ECO:0000313" key="1">
    <source>
        <dbReference type="EMBL" id="QHT27384.1"/>
    </source>
</evidence>
<reference evidence="1" key="1">
    <citation type="journal article" date="2020" name="Nature">
        <title>Giant virus diversity and host interactions through global metagenomics.</title>
        <authorList>
            <person name="Schulz F."/>
            <person name="Roux S."/>
            <person name="Paez-Espino D."/>
            <person name="Jungbluth S."/>
            <person name="Walsh D.A."/>
            <person name="Denef V.J."/>
            <person name="McMahon K.D."/>
            <person name="Konstantinidis K.T."/>
            <person name="Eloe-Fadrosh E.A."/>
            <person name="Kyrpides N.C."/>
            <person name="Woyke T."/>
        </authorList>
    </citation>
    <scope>NUCLEOTIDE SEQUENCE</scope>
    <source>
        <strain evidence="1">GVMAG-M-3300023179-33</strain>
    </source>
</reference>
<name>A0A6C0EE38_9ZZZZ</name>
<dbReference type="AlphaFoldDB" id="A0A6C0EE38"/>
<protein>
    <submittedName>
        <fullName evidence="1">Uncharacterized protein</fullName>
    </submittedName>
</protein>
<organism evidence="1">
    <name type="scientific">viral metagenome</name>
    <dbReference type="NCBI Taxonomy" id="1070528"/>
    <lineage>
        <taxon>unclassified sequences</taxon>
        <taxon>metagenomes</taxon>
        <taxon>organismal metagenomes</taxon>
    </lineage>
</organism>
<dbReference type="EMBL" id="MN739822">
    <property type="protein sequence ID" value="QHT27384.1"/>
    <property type="molecule type" value="Genomic_DNA"/>
</dbReference>